<dbReference type="InterPro" id="IPR012677">
    <property type="entry name" value="Nucleotide-bd_a/b_plait_sf"/>
</dbReference>
<evidence type="ECO:0000256" key="22">
    <source>
        <dbReference type="PROSITE-ProRule" id="PRU00723"/>
    </source>
</evidence>
<organism evidence="28 29">
    <name type="scientific">Stemphylium lycopersici</name>
    <name type="common">Tomato gray leaf spot disease fungus</name>
    <name type="synonym">Thyrospora lycopersici</name>
    <dbReference type="NCBI Taxonomy" id="183478"/>
    <lineage>
        <taxon>Eukaryota</taxon>
        <taxon>Fungi</taxon>
        <taxon>Dikarya</taxon>
        <taxon>Ascomycota</taxon>
        <taxon>Pezizomycotina</taxon>
        <taxon>Dothideomycetes</taxon>
        <taxon>Pleosporomycetidae</taxon>
        <taxon>Pleosporales</taxon>
        <taxon>Pleosporineae</taxon>
        <taxon>Pleosporaceae</taxon>
        <taxon>Stemphylium</taxon>
    </lineage>
</organism>
<dbReference type="Gene3D" id="3.40.50.720">
    <property type="entry name" value="NAD(P)-binding Rossmann-like Domain"/>
    <property type="match status" value="1"/>
</dbReference>
<dbReference type="CDD" id="cd05233">
    <property type="entry name" value="SDR_c"/>
    <property type="match status" value="1"/>
</dbReference>
<dbReference type="InterPro" id="IPR036097">
    <property type="entry name" value="HisK_dim/P_sf"/>
</dbReference>
<comment type="caution">
    <text evidence="28">The sequence shown here is derived from an EMBL/GenBank/DDBJ whole genome shotgun (WGS) entry which is preliminary data.</text>
</comment>
<dbReference type="Proteomes" id="UP000249619">
    <property type="component" value="Unassembled WGS sequence"/>
</dbReference>
<dbReference type="Gene3D" id="3.30.450.20">
    <property type="entry name" value="PAS domain"/>
    <property type="match status" value="1"/>
</dbReference>
<feature type="domain" description="RRM" evidence="24">
    <location>
        <begin position="1491"/>
        <end position="1565"/>
    </location>
</feature>
<feature type="compositionally biased region" description="Basic and acidic residues" evidence="23">
    <location>
        <begin position="760"/>
        <end position="770"/>
    </location>
</feature>
<keyword evidence="12 22" id="KW-0862">Zinc</keyword>
<dbReference type="InterPro" id="IPR020904">
    <property type="entry name" value="Sc_DH/Rdtase_CS"/>
</dbReference>
<keyword evidence="15" id="KW-0508">mRNA splicing</keyword>
<keyword evidence="9" id="KW-0747">Spliceosome</keyword>
<keyword evidence="7 28" id="KW-0808">Transferase</keyword>
<dbReference type="CDD" id="cd00130">
    <property type="entry name" value="PAS"/>
    <property type="match status" value="1"/>
</dbReference>
<name>A0A364N3J4_STELY</name>
<dbReference type="InterPro" id="IPR034181">
    <property type="entry name" value="Cwc2_RRM"/>
</dbReference>
<dbReference type="GO" id="GO:0008270">
    <property type="term" value="F:zinc ion binding"/>
    <property type="evidence" value="ECO:0007669"/>
    <property type="project" value="UniProtKB-KW"/>
</dbReference>
<evidence type="ECO:0000256" key="3">
    <source>
        <dbReference type="ARBA" id="ARBA00008024"/>
    </source>
</evidence>
<dbReference type="PROSITE" id="PS50103">
    <property type="entry name" value="ZF_C3H1"/>
    <property type="match status" value="1"/>
</dbReference>
<dbReference type="Pfam" id="PF02518">
    <property type="entry name" value="HATPase_c"/>
    <property type="match status" value="1"/>
</dbReference>
<evidence type="ECO:0000259" key="27">
    <source>
        <dbReference type="PROSITE" id="PS50110"/>
    </source>
</evidence>
<dbReference type="FunFam" id="3.30.70.330:FF:000249">
    <property type="entry name" value="Pre-mRNA-splicing factor CWC2, variant"/>
    <property type="match status" value="1"/>
</dbReference>
<dbReference type="PANTHER" id="PTHR43047:SF72">
    <property type="entry name" value="OSMOSENSING HISTIDINE PROTEIN KINASE SLN1"/>
    <property type="match status" value="1"/>
</dbReference>
<feature type="region of interest" description="Disordered" evidence="23">
    <location>
        <begin position="259"/>
        <end position="288"/>
    </location>
</feature>
<dbReference type="SUPFAM" id="SSF47384">
    <property type="entry name" value="Homodimeric domain of signal transducing histidine kinase"/>
    <property type="match status" value="1"/>
</dbReference>
<dbReference type="InterPro" id="IPR000504">
    <property type="entry name" value="RRM_dom"/>
</dbReference>
<dbReference type="InterPro" id="IPR000571">
    <property type="entry name" value="Znf_CCCH"/>
</dbReference>
<feature type="compositionally biased region" description="Polar residues" evidence="23">
    <location>
        <begin position="1006"/>
        <end position="1016"/>
    </location>
</feature>
<feature type="domain" description="C3H1-type" evidence="25">
    <location>
        <begin position="1428"/>
        <end position="1455"/>
    </location>
</feature>
<dbReference type="Gene3D" id="3.40.50.2300">
    <property type="match status" value="1"/>
</dbReference>
<keyword evidence="16" id="KW-0539">Nucleus</keyword>
<dbReference type="Gene3D" id="1.10.287.130">
    <property type="match status" value="1"/>
</dbReference>
<dbReference type="SMART" id="SM00448">
    <property type="entry name" value="REC"/>
    <property type="match status" value="1"/>
</dbReference>
<feature type="compositionally biased region" description="Basic and acidic residues" evidence="23">
    <location>
        <begin position="1041"/>
        <end position="1050"/>
    </location>
</feature>
<keyword evidence="6" id="KW-0507">mRNA processing</keyword>
<dbReference type="InterPro" id="IPR036291">
    <property type="entry name" value="NAD(P)-bd_dom_sf"/>
</dbReference>
<keyword evidence="13" id="KW-0521">NADP</keyword>
<keyword evidence="8 22" id="KW-0479">Metal-binding</keyword>
<sequence>MTTNGDATVDSLYEWGVPLCKLAPEGKYPNYKAGEMTSSKYRSKAGLYFKKVEENRARTYKPRDVKRRLSNDVSTYEEAKKVQAERIARTARTACTGAMENLDKLSATGLPVFDLNKENLVRKDWSQTAIGPRESWPTALTILVNTCVLPMPHCSAIFWGKDLTVVHNLAWEKGRGKLDGQASLARETYGHEALGTLRTVLRGRTVKVAARYFLECLPEDKNSQLLLSTILDEHGTRQGVLAQLLENQNVDRYMPIEGLDELSRQHPGRRLKDENHKPKSRHASTEHADSMQTNMFQRFAELLPNGLAILDKDAEAIFVNDGFFKLTTNKGNNEFRAWPESIHPDDYEDVMSAYRKAFESRTELQIEFRCDVTAPTEKRGEQWRLFLLKPLSEEADAGFISAVIDITDIKQAQLTQEQAANEAKERKEQQERFIDMVSHEIRNPLSAVLHLAEEVKEVTKEIGDQHDDTRDQVADILDAADTILLCVSHQNTLVDDILSFSKLDSMMLSLVPRETRPKWEFSQALRVFHSEFKAKNIKFHYAMDVSYEEQKVDTVVADLNRMKQVLVNLITNAVKFTSRKNGERNITVSMGASVQRPTSYPPNVIYFSEEKEAFHLDSTMTSEWGAGDAMYLMVAVKDTGIGISKEGQAKLFERFRQATPKTQENYGGSGLGLFISRKLCTLHGGDIGVSSKEGEGSTFGFFFKVRRAVAGDGQVRPSQSRSNSETSNASTRQSDNAGSKPSRPGFSRANSRTNSNLQSIKERTSERPEAKTLTSHHGVDTEEMEPSLKNPPVEQRPESHPASSGDSRYQETASAAKGVMSEKPHIERKLPDLRRGETSRQEEGAQEISRSQSDPRTEENHTLLLVEDNLINQKVLRRQLQSRGFQVFTANNGQEAIDAVAERGRQAENGPDDRNYFDVILMDQEMPIKDGNAATQEIRQLQEEGKAGYSHILGVSANVRQAQTNSMRDAGMDDVISKPFKVDDLVRKVRALVLDNGGSVRHDNRPNGQPDAQKNGKSNDGEARDSLSPWDAERSNSNGNDQREREDSKRGGSRTRSRAEAPNTMAKEFQGKTVLITGAASGIGRATALKLSSLGATVSLCDVNATNLEAVASESSTPSYTQKVDVGNKADVESFVANTVKQLGGVDYVFNCAGVNPTSMKLEDTKEEYWDKLVNTNLKGVFLVTQACLPHLQRGSAIVNVSSISGIRGSALQSVYCTTKFGLIGMTKSHALEFGPRGIRVNCVAPGYIDTPSNAGIVKGGEAVERMRNGNALERLGTPEEVADVVAFLFGDGARYVNGAVLEIDGAVKMSSTTKTQPVQTSIAPDASLEAAASSTDLVPTTEQTIITTNAEGKKVKKIIRRKRRPARPQVDPATIKPQEVAQTGNIYNVWYNKWSGGDREDKYLSKTAAQGRCNVAKDSGYTKADKTPGAYFCLFFARGICPKGVDCEYLHRLPTVTDIFPSNVDCFGRDKHADYRDDMGGVGTFQRQNRTLYIGRIHPTDDIEEIVARHMQEWGEIERTRVLTARGVAFVTYLNEANSQFAKEAMAHQSFDHNEILNVRWATVDPNPQAAKREAKRIEEQAAEAIRKALPAAYVAELEGRDPEGKKRRKVEGSFGLQGYEAPDDVWYAKEKGEWEAAKQIEAGGMGERMMIEGAGGGGGDAANQQQLQQSNGILSGSTLAALKGYKATPSNKRPAPSAGPLVDYGSDSD</sequence>
<dbReference type="PROSITE" id="PS50110">
    <property type="entry name" value="RESPONSE_REGULATORY"/>
    <property type="match status" value="1"/>
</dbReference>
<dbReference type="InterPro" id="IPR002347">
    <property type="entry name" value="SDR_fam"/>
</dbReference>
<evidence type="ECO:0000256" key="20">
    <source>
        <dbReference type="PROSITE-ProRule" id="PRU00169"/>
    </source>
</evidence>
<evidence type="ECO:0000256" key="10">
    <source>
        <dbReference type="ARBA" id="ARBA00022771"/>
    </source>
</evidence>
<dbReference type="PRINTS" id="PR00081">
    <property type="entry name" value="GDHRDH"/>
</dbReference>
<dbReference type="EC" id="2.7.13.3" evidence="4"/>
<dbReference type="SUPFAM" id="SSF51735">
    <property type="entry name" value="NAD(P)-binding Rossmann-fold domains"/>
    <property type="match status" value="1"/>
</dbReference>
<dbReference type="GO" id="GO:0009927">
    <property type="term" value="F:histidine phosphotransfer kinase activity"/>
    <property type="evidence" value="ECO:0007669"/>
    <property type="project" value="TreeGrafter"/>
</dbReference>
<dbReference type="Pfam" id="PF00072">
    <property type="entry name" value="Response_reg"/>
    <property type="match status" value="1"/>
</dbReference>
<evidence type="ECO:0000259" key="26">
    <source>
        <dbReference type="PROSITE" id="PS50109"/>
    </source>
</evidence>
<evidence type="ECO:0000256" key="18">
    <source>
        <dbReference type="ARBA" id="ARBA00025224"/>
    </source>
</evidence>
<dbReference type="Pfam" id="PF00512">
    <property type="entry name" value="HisKA"/>
    <property type="match status" value="1"/>
</dbReference>
<evidence type="ECO:0000256" key="6">
    <source>
        <dbReference type="ARBA" id="ARBA00022664"/>
    </source>
</evidence>
<feature type="modified residue" description="4-aspartylphosphate" evidence="20">
    <location>
        <position position="923"/>
    </location>
</feature>
<comment type="subcellular location">
    <subcellularLocation>
        <location evidence="2">Nucleus</location>
    </subcellularLocation>
</comment>
<dbReference type="InterPro" id="IPR001789">
    <property type="entry name" value="Sig_transdc_resp-reg_receiver"/>
</dbReference>
<dbReference type="InterPro" id="IPR011006">
    <property type="entry name" value="CheY-like_superfamily"/>
</dbReference>
<dbReference type="EMBL" id="QGDH01000061">
    <property type="protein sequence ID" value="RAR11033.1"/>
    <property type="molecule type" value="Genomic_DNA"/>
</dbReference>
<evidence type="ECO:0000259" key="25">
    <source>
        <dbReference type="PROSITE" id="PS50103"/>
    </source>
</evidence>
<reference evidence="29" key="1">
    <citation type="submission" date="2018-05" db="EMBL/GenBank/DDBJ databases">
        <title>Draft genome sequence of Stemphylium lycopersici strain CIDEFI 213.</title>
        <authorList>
            <person name="Medina R."/>
            <person name="Franco M.E.E."/>
            <person name="Lucentini C.G."/>
            <person name="Saparrat M.C.N."/>
            <person name="Balatti P.A."/>
        </authorList>
    </citation>
    <scope>NUCLEOTIDE SEQUENCE [LARGE SCALE GENOMIC DNA]</scope>
    <source>
        <strain evidence="29">CIDEFI 213</strain>
    </source>
</reference>
<evidence type="ECO:0000256" key="21">
    <source>
        <dbReference type="PROSITE-ProRule" id="PRU00176"/>
    </source>
</evidence>
<feature type="compositionally biased region" description="Basic and acidic residues" evidence="23">
    <location>
        <begin position="820"/>
        <end position="843"/>
    </location>
</feature>
<dbReference type="Pfam" id="PF00076">
    <property type="entry name" value="RRM_1"/>
    <property type="match status" value="1"/>
</dbReference>
<dbReference type="GO" id="GO:0005886">
    <property type="term" value="C:plasma membrane"/>
    <property type="evidence" value="ECO:0007669"/>
    <property type="project" value="TreeGrafter"/>
</dbReference>
<comment type="catalytic activity">
    <reaction evidence="1">
        <text>ATP + protein L-histidine = ADP + protein N-phospho-L-histidine.</text>
        <dbReference type="EC" id="2.7.13.3"/>
    </reaction>
</comment>
<dbReference type="GO" id="GO:0006397">
    <property type="term" value="P:mRNA processing"/>
    <property type="evidence" value="ECO:0007669"/>
    <property type="project" value="UniProtKB-KW"/>
</dbReference>
<keyword evidence="10 22" id="KW-0863">Zinc-finger</keyword>
<evidence type="ECO:0000256" key="16">
    <source>
        <dbReference type="ARBA" id="ARBA00023242"/>
    </source>
</evidence>
<dbReference type="GO" id="GO:0003723">
    <property type="term" value="F:RNA binding"/>
    <property type="evidence" value="ECO:0007669"/>
    <property type="project" value="UniProtKB-UniRule"/>
</dbReference>
<dbReference type="PANTHER" id="PTHR43047">
    <property type="entry name" value="TWO-COMPONENT HISTIDINE PROTEIN KINASE"/>
    <property type="match status" value="1"/>
</dbReference>
<dbReference type="CDD" id="cd16922">
    <property type="entry name" value="HATPase_EvgS-ArcB-TorS-like"/>
    <property type="match status" value="1"/>
</dbReference>
<keyword evidence="29" id="KW-1185">Reference proteome</keyword>
<dbReference type="GO" id="GO:0000155">
    <property type="term" value="F:phosphorelay sensor kinase activity"/>
    <property type="evidence" value="ECO:0007669"/>
    <property type="project" value="InterPro"/>
</dbReference>
<dbReference type="InterPro" id="IPR005467">
    <property type="entry name" value="His_kinase_dom"/>
</dbReference>
<accession>A0A364N3J4</accession>
<dbReference type="STRING" id="183478.A0A364N3J4"/>
<dbReference type="SUPFAM" id="SSF55874">
    <property type="entry name" value="ATPase domain of HSP90 chaperone/DNA topoisomerase II/histidine kinase"/>
    <property type="match status" value="1"/>
</dbReference>
<feature type="compositionally biased region" description="Polar residues" evidence="23">
    <location>
        <begin position="716"/>
        <end position="739"/>
    </location>
</feature>
<evidence type="ECO:0000256" key="1">
    <source>
        <dbReference type="ARBA" id="ARBA00000085"/>
    </source>
</evidence>
<evidence type="ECO:0000256" key="5">
    <source>
        <dbReference type="ARBA" id="ARBA00017295"/>
    </source>
</evidence>
<comment type="function">
    <text evidence="18">Involved in the first step of pre-mRNA splicing. Required for cell growth and cell cycle control. Plays a role in the levels of the U1, U4, U5 and U6 snRNAs and the maintenance of the U4/U6 snRNA complex. May provide the link between the 'nineteen complex' NTC spliceosome protein complex and the spliceosome through the U6 snRNA. Associates predominantly with U6 snRNAs in assembled active spliceosomes. Binds directly to the internal stem-loop (ISL) domain of the U6 snRNA and to the pre-mRNA intron near the 5' splice site during the activation and catalytic phases of the spliceosome cycle.</text>
</comment>
<dbReference type="SMART" id="SM00360">
    <property type="entry name" value="RRM"/>
    <property type="match status" value="1"/>
</dbReference>
<evidence type="ECO:0000256" key="8">
    <source>
        <dbReference type="ARBA" id="ARBA00022723"/>
    </source>
</evidence>
<feature type="domain" description="Response regulatory" evidence="27">
    <location>
        <begin position="862"/>
        <end position="993"/>
    </location>
</feature>
<evidence type="ECO:0000256" key="4">
    <source>
        <dbReference type="ARBA" id="ARBA00012438"/>
    </source>
</evidence>
<evidence type="ECO:0000256" key="19">
    <source>
        <dbReference type="ARBA" id="ARBA00072313"/>
    </source>
</evidence>
<dbReference type="InterPro" id="IPR057326">
    <property type="entry name" value="KR_dom"/>
</dbReference>
<feature type="compositionally biased region" description="Polar residues" evidence="23">
    <location>
        <begin position="801"/>
        <end position="813"/>
    </location>
</feature>
<evidence type="ECO:0000313" key="29">
    <source>
        <dbReference type="Proteomes" id="UP000249619"/>
    </source>
</evidence>
<dbReference type="GO" id="GO:0008380">
    <property type="term" value="P:RNA splicing"/>
    <property type="evidence" value="ECO:0007669"/>
    <property type="project" value="UniProtKB-KW"/>
</dbReference>
<feature type="zinc finger region" description="C3H1-type" evidence="22">
    <location>
        <begin position="1428"/>
        <end position="1455"/>
    </location>
</feature>
<dbReference type="SMART" id="SM00822">
    <property type="entry name" value="PKS_KR"/>
    <property type="match status" value="1"/>
</dbReference>
<keyword evidence="14 21" id="KW-0694">RNA-binding</keyword>
<dbReference type="InterPro" id="IPR003661">
    <property type="entry name" value="HisK_dim/P_dom"/>
</dbReference>
<dbReference type="SMART" id="SM00388">
    <property type="entry name" value="HisKA"/>
    <property type="match status" value="1"/>
</dbReference>
<evidence type="ECO:0000256" key="2">
    <source>
        <dbReference type="ARBA" id="ARBA00004123"/>
    </source>
</evidence>
<evidence type="ECO:0000256" key="12">
    <source>
        <dbReference type="ARBA" id="ARBA00022833"/>
    </source>
</evidence>
<feature type="region of interest" description="Disordered" evidence="23">
    <location>
        <begin position="997"/>
        <end position="1066"/>
    </location>
</feature>
<dbReference type="PROSITE" id="PS50109">
    <property type="entry name" value="HIS_KIN"/>
    <property type="match status" value="1"/>
</dbReference>
<dbReference type="CDD" id="cd17546">
    <property type="entry name" value="REC_hyHK_CKI1_RcsC-like"/>
    <property type="match status" value="1"/>
</dbReference>
<dbReference type="PROSITE" id="PS00061">
    <property type="entry name" value="ADH_SHORT"/>
    <property type="match status" value="1"/>
</dbReference>
<dbReference type="InterPro" id="IPR035979">
    <property type="entry name" value="RBD_domain_sf"/>
</dbReference>
<feature type="region of interest" description="Disordered" evidence="23">
    <location>
        <begin position="712"/>
        <end position="858"/>
    </location>
</feature>
<dbReference type="OrthoDB" id="60033at2759"/>
<dbReference type="PROSITE" id="PS50102">
    <property type="entry name" value="RRM"/>
    <property type="match status" value="1"/>
</dbReference>
<keyword evidence="20" id="KW-0597">Phosphoprotein</keyword>
<dbReference type="SUPFAM" id="SSF55785">
    <property type="entry name" value="PYP-like sensor domain (PAS domain)"/>
    <property type="match status" value="1"/>
</dbReference>
<dbReference type="InterPro" id="IPR036890">
    <property type="entry name" value="HATPase_C_sf"/>
</dbReference>
<evidence type="ECO:0000256" key="13">
    <source>
        <dbReference type="ARBA" id="ARBA00022857"/>
    </source>
</evidence>
<feature type="domain" description="Histidine kinase" evidence="26">
    <location>
        <begin position="436"/>
        <end position="707"/>
    </location>
</feature>
<dbReference type="SUPFAM" id="SSF54928">
    <property type="entry name" value="RNA-binding domain, RBD"/>
    <property type="match status" value="1"/>
</dbReference>
<dbReference type="FunFam" id="3.40.50.720:FF:000084">
    <property type="entry name" value="Short-chain dehydrogenase reductase"/>
    <property type="match status" value="1"/>
</dbReference>
<evidence type="ECO:0000256" key="7">
    <source>
        <dbReference type="ARBA" id="ARBA00022679"/>
    </source>
</evidence>
<dbReference type="CDD" id="cd00082">
    <property type="entry name" value="HisKA"/>
    <property type="match status" value="1"/>
</dbReference>
<evidence type="ECO:0000256" key="14">
    <source>
        <dbReference type="ARBA" id="ARBA00022884"/>
    </source>
</evidence>
<gene>
    <name evidence="28" type="ORF">DDE83_004791</name>
</gene>
<dbReference type="InterPro" id="IPR003594">
    <property type="entry name" value="HATPase_dom"/>
</dbReference>
<evidence type="ECO:0000256" key="15">
    <source>
        <dbReference type="ARBA" id="ARBA00023187"/>
    </source>
</evidence>
<dbReference type="GO" id="GO:0005681">
    <property type="term" value="C:spliceosomal complex"/>
    <property type="evidence" value="ECO:0007669"/>
    <property type="project" value="UniProtKB-KW"/>
</dbReference>
<comment type="similarity">
    <text evidence="3">Belongs to the RRM CWC2 family.</text>
</comment>
<keyword evidence="11 28" id="KW-0418">Kinase</keyword>
<dbReference type="InterPro" id="IPR035965">
    <property type="entry name" value="PAS-like_dom_sf"/>
</dbReference>
<dbReference type="InterPro" id="IPR000014">
    <property type="entry name" value="PAS"/>
</dbReference>
<evidence type="ECO:0000256" key="9">
    <source>
        <dbReference type="ARBA" id="ARBA00022728"/>
    </source>
</evidence>
<keyword evidence="17" id="KW-0131">Cell cycle</keyword>
<dbReference type="Pfam" id="PF16131">
    <property type="entry name" value="Torus"/>
    <property type="match status" value="1"/>
</dbReference>
<proteinExistence type="inferred from homology"/>
<evidence type="ECO:0000259" key="24">
    <source>
        <dbReference type="PROSITE" id="PS50102"/>
    </source>
</evidence>
<dbReference type="SUPFAM" id="SSF52172">
    <property type="entry name" value="CheY-like"/>
    <property type="match status" value="1"/>
</dbReference>
<dbReference type="Pfam" id="PF13561">
    <property type="entry name" value="adh_short_C2"/>
    <property type="match status" value="1"/>
</dbReference>
<feature type="compositionally biased region" description="Polar residues" evidence="23">
    <location>
        <begin position="748"/>
        <end position="759"/>
    </location>
</feature>
<protein>
    <recommendedName>
        <fullName evidence="5">Pre-mRNA-splicing factor CWC2</fullName>
        <ecNumber evidence="4">2.7.13.3</ecNumber>
    </recommendedName>
    <alternativeName>
        <fullName evidence="19">Pre-mRNA-splicing factor cwc2</fullName>
    </alternativeName>
</protein>
<dbReference type="PRINTS" id="PR00080">
    <property type="entry name" value="SDRFAMILY"/>
</dbReference>
<dbReference type="InterPro" id="IPR032297">
    <property type="entry name" value="Torus"/>
</dbReference>
<dbReference type="CDD" id="cd12360">
    <property type="entry name" value="RRM_cwf2"/>
    <property type="match status" value="1"/>
</dbReference>
<dbReference type="SMART" id="SM00387">
    <property type="entry name" value="HATPase_c"/>
    <property type="match status" value="1"/>
</dbReference>
<evidence type="ECO:0000256" key="17">
    <source>
        <dbReference type="ARBA" id="ARBA00023306"/>
    </source>
</evidence>
<feature type="region of interest" description="Disordered" evidence="23">
    <location>
        <begin position="1687"/>
        <end position="1711"/>
    </location>
</feature>
<dbReference type="Gene3D" id="3.30.565.10">
    <property type="entry name" value="Histidine kinase-like ATPase, C-terminal domain"/>
    <property type="match status" value="1"/>
</dbReference>
<evidence type="ECO:0000313" key="28">
    <source>
        <dbReference type="EMBL" id="RAR11033.1"/>
    </source>
</evidence>
<evidence type="ECO:0000256" key="11">
    <source>
        <dbReference type="ARBA" id="ARBA00022777"/>
    </source>
</evidence>
<dbReference type="Gene3D" id="3.30.70.330">
    <property type="match status" value="1"/>
</dbReference>
<evidence type="ECO:0000256" key="23">
    <source>
        <dbReference type="SAM" id="MobiDB-lite"/>
    </source>
</evidence>
<feature type="compositionally biased region" description="Basic and acidic residues" evidence="23">
    <location>
        <begin position="270"/>
        <end position="288"/>
    </location>
</feature>